<evidence type="ECO:0000313" key="2">
    <source>
        <dbReference type="Proteomes" id="UP000482960"/>
    </source>
</evidence>
<dbReference type="Proteomes" id="UP000482960">
    <property type="component" value="Unassembled WGS sequence"/>
</dbReference>
<dbReference type="AlphaFoldDB" id="A0A6V8LK20"/>
<evidence type="ECO:0000313" key="1">
    <source>
        <dbReference type="EMBL" id="GFJ92965.1"/>
    </source>
</evidence>
<comment type="caution">
    <text evidence="1">The sequence shown here is derived from an EMBL/GenBank/DDBJ whole genome shotgun (WGS) entry which is preliminary data.</text>
</comment>
<keyword evidence="2" id="KW-1185">Reference proteome</keyword>
<protein>
    <recommendedName>
        <fullName evidence="3">Acetone carboxylase</fullName>
    </recommendedName>
</protein>
<organism evidence="1 2">
    <name type="scientific">Phytohabitans rumicis</name>
    <dbReference type="NCBI Taxonomy" id="1076125"/>
    <lineage>
        <taxon>Bacteria</taxon>
        <taxon>Bacillati</taxon>
        <taxon>Actinomycetota</taxon>
        <taxon>Actinomycetes</taxon>
        <taxon>Micromonosporales</taxon>
        <taxon>Micromonosporaceae</taxon>
    </lineage>
</organism>
<reference evidence="1 2" key="2">
    <citation type="submission" date="2020-03" db="EMBL/GenBank/DDBJ databases">
        <authorList>
            <person name="Ichikawa N."/>
            <person name="Kimura A."/>
            <person name="Kitahashi Y."/>
            <person name="Uohara A."/>
        </authorList>
    </citation>
    <scope>NUCLEOTIDE SEQUENCE [LARGE SCALE GENOMIC DNA]</scope>
    <source>
        <strain evidence="1 2">NBRC 108638</strain>
    </source>
</reference>
<gene>
    <name evidence="1" type="ORF">Prum_066070</name>
</gene>
<sequence>MKCSARGCQRSAVWALRWNNPKLHTPDRRKTWLACEEHREHLSDFLSARGFLREVTRSLDT</sequence>
<accession>A0A6V8LK20</accession>
<proteinExistence type="predicted"/>
<reference evidence="1 2" key="1">
    <citation type="submission" date="2020-03" db="EMBL/GenBank/DDBJ databases">
        <title>Whole genome shotgun sequence of Phytohabitans rumicis NBRC 108638.</title>
        <authorList>
            <person name="Komaki H."/>
            <person name="Tamura T."/>
        </authorList>
    </citation>
    <scope>NUCLEOTIDE SEQUENCE [LARGE SCALE GENOMIC DNA]</scope>
    <source>
        <strain evidence="1 2">NBRC 108638</strain>
    </source>
</reference>
<name>A0A6V8LK20_9ACTN</name>
<evidence type="ECO:0008006" key="3">
    <source>
        <dbReference type="Google" id="ProtNLM"/>
    </source>
</evidence>
<dbReference type="RefSeq" id="WP_173079719.1">
    <property type="nucleotide sequence ID" value="NZ_BAABJB010000005.1"/>
</dbReference>
<dbReference type="EMBL" id="BLPG01000001">
    <property type="protein sequence ID" value="GFJ92965.1"/>
    <property type="molecule type" value="Genomic_DNA"/>
</dbReference>